<keyword evidence="3" id="KW-0050">Antiport</keyword>
<name>A0A1G5RV02_9FIRM</name>
<dbReference type="RefSeq" id="WP_092589796.1">
    <property type="nucleotide sequence ID" value="NZ_FMWL01000003.1"/>
</dbReference>
<feature type="transmembrane region" description="Helical" evidence="9">
    <location>
        <begin position="402"/>
        <end position="422"/>
    </location>
</feature>
<dbReference type="GO" id="GO:0015297">
    <property type="term" value="F:antiporter activity"/>
    <property type="evidence" value="ECO:0007669"/>
    <property type="project" value="UniProtKB-KW"/>
</dbReference>
<dbReference type="STRING" id="1120920.SAMN03080599_01016"/>
<feature type="transmembrane region" description="Helical" evidence="9">
    <location>
        <begin position="229"/>
        <end position="249"/>
    </location>
</feature>
<dbReference type="InterPro" id="IPR018461">
    <property type="entry name" value="Na/H_Antiport_NhaC-like_C"/>
</dbReference>
<feature type="transmembrane region" description="Helical" evidence="9">
    <location>
        <begin position="95"/>
        <end position="116"/>
    </location>
</feature>
<accession>A0A1G5RV02</accession>
<dbReference type="Pfam" id="PF03553">
    <property type="entry name" value="Na_H_antiporter"/>
    <property type="match status" value="1"/>
</dbReference>
<evidence type="ECO:0000256" key="3">
    <source>
        <dbReference type="ARBA" id="ARBA00022449"/>
    </source>
</evidence>
<protein>
    <submittedName>
        <fullName evidence="11">Na+:H+ antiporter, NhaC family</fullName>
    </submittedName>
</protein>
<dbReference type="GO" id="GO:0005886">
    <property type="term" value="C:plasma membrane"/>
    <property type="evidence" value="ECO:0007669"/>
    <property type="project" value="UniProtKB-SubCell"/>
</dbReference>
<feature type="domain" description="Na+/H+ antiporter NhaC-like C-terminal" evidence="10">
    <location>
        <begin position="158"/>
        <end position="451"/>
    </location>
</feature>
<gene>
    <name evidence="11" type="ORF">SAMN03080599_01016</name>
</gene>
<dbReference type="PANTHER" id="PTHR33451:SF3">
    <property type="entry name" value="MALATE-2H(+)_NA(+)-LACTATE ANTIPORTER"/>
    <property type="match status" value="1"/>
</dbReference>
<evidence type="ECO:0000259" key="10">
    <source>
        <dbReference type="Pfam" id="PF03553"/>
    </source>
</evidence>
<evidence type="ECO:0000256" key="5">
    <source>
        <dbReference type="ARBA" id="ARBA00022692"/>
    </source>
</evidence>
<evidence type="ECO:0000256" key="1">
    <source>
        <dbReference type="ARBA" id="ARBA00004651"/>
    </source>
</evidence>
<evidence type="ECO:0000313" key="11">
    <source>
        <dbReference type="EMBL" id="SCZ77932.1"/>
    </source>
</evidence>
<evidence type="ECO:0000256" key="4">
    <source>
        <dbReference type="ARBA" id="ARBA00022475"/>
    </source>
</evidence>
<dbReference type="NCBIfam" id="TIGR00931">
    <property type="entry name" value="antiport_nhaC"/>
    <property type="match status" value="1"/>
</dbReference>
<dbReference type="InterPro" id="IPR004770">
    <property type="entry name" value="Na/H_antiport_NhaC"/>
</dbReference>
<evidence type="ECO:0000256" key="9">
    <source>
        <dbReference type="SAM" id="Phobius"/>
    </source>
</evidence>
<evidence type="ECO:0000256" key="2">
    <source>
        <dbReference type="ARBA" id="ARBA00022448"/>
    </source>
</evidence>
<evidence type="ECO:0000256" key="6">
    <source>
        <dbReference type="ARBA" id="ARBA00022989"/>
    </source>
</evidence>
<keyword evidence="5 9" id="KW-0812">Transmembrane</keyword>
<feature type="transmembrane region" description="Helical" evidence="9">
    <location>
        <begin position="7"/>
        <end position="29"/>
    </location>
</feature>
<organism evidence="11 12">
    <name type="scientific">Acidaminobacter hydrogenoformans DSM 2784</name>
    <dbReference type="NCBI Taxonomy" id="1120920"/>
    <lineage>
        <taxon>Bacteria</taxon>
        <taxon>Bacillati</taxon>
        <taxon>Bacillota</taxon>
        <taxon>Clostridia</taxon>
        <taxon>Peptostreptococcales</taxon>
        <taxon>Acidaminobacteraceae</taxon>
        <taxon>Acidaminobacter</taxon>
    </lineage>
</organism>
<dbReference type="InterPro" id="IPR052180">
    <property type="entry name" value="NhaC_Na-H+_Antiporter"/>
</dbReference>
<keyword evidence="6 9" id="KW-1133">Transmembrane helix</keyword>
<comment type="subcellular location">
    <subcellularLocation>
        <location evidence="1">Cell membrane</location>
        <topology evidence="1">Multi-pass membrane protein</topology>
    </subcellularLocation>
</comment>
<reference evidence="11 12" key="1">
    <citation type="submission" date="2016-10" db="EMBL/GenBank/DDBJ databases">
        <authorList>
            <person name="de Groot N.N."/>
        </authorList>
    </citation>
    <scope>NUCLEOTIDE SEQUENCE [LARGE SCALE GENOMIC DNA]</scope>
    <source>
        <strain evidence="11 12">DSM 2784</strain>
    </source>
</reference>
<dbReference type="Proteomes" id="UP000199208">
    <property type="component" value="Unassembled WGS sequence"/>
</dbReference>
<evidence type="ECO:0000313" key="12">
    <source>
        <dbReference type="Proteomes" id="UP000199208"/>
    </source>
</evidence>
<feature type="transmembrane region" description="Helical" evidence="9">
    <location>
        <begin position="195"/>
        <end position="214"/>
    </location>
</feature>
<proteinExistence type="inferred from homology"/>
<keyword evidence="4" id="KW-1003">Cell membrane</keyword>
<evidence type="ECO:0000256" key="8">
    <source>
        <dbReference type="ARBA" id="ARBA00038435"/>
    </source>
</evidence>
<keyword evidence="12" id="KW-1185">Reference proteome</keyword>
<dbReference type="OrthoDB" id="9762978at2"/>
<sequence>MKARMPYLYESIITFALLIATMGVGIAVYGANPHIPMLIGVAFAALMALRIGHKWSDIEQYMFDGIRQALQAIIILAIIGVLIGVWLLSGVVPTMIYYGLGILSPKIFLVATLFIASITSLATGTSWGTAGTIGIALMGISTGLGIPAPIAAGAVISGAYFGDKMSPLSDTTNLAPAMAGTDVFTHIKFMLKPTLVAYTISIIFFAVLGMRYGGASVDLSAISAMREGLAASFTISPVLLLPPLAVIVLIAKKMPAIPGIFVGIILGAILAPIFQGSSFGDILNVAYSGFESNTGVASIDDLLSSGGLSNMMYSISLTIIAMMFGGIMEKTGQLEVIVNKLLKRVRTPQGLIALTEATCLGSNMTMPEQYISIVVPGRMYAKAYKDMGLHPKTLSNALESTGTLTSALIPWNTCGVFLFGVLGVTTMEYLPYAIFNYTMPLVVLVLSFVGVTVAKLDPSERDEKDEIEKDLSA</sequence>
<feature type="transmembrane region" description="Helical" evidence="9">
    <location>
        <begin position="256"/>
        <end position="274"/>
    </location>
</feature>
<evidence type="ECO:0000256" key="7">
    <source>
        <dbReference type="ARBA" id="ARBA00023136"/>
    </source>
</evidence>
<comment type="similarity">
    <text evidence="8">Belongs to the NhaC Na(+)/H(+) (TC 2.A.35) antiporter family.</text>
</comment>
<feature type="transmembrane region" description="Helical" evidence="9">
    <location>
        <begin position="72"/>
        <end position="89"/>
    </location>
</feature>
<dbReference type="AlphaFoldDB" id="A0A1G5RV02"/>
<dbReference type="EMBL" id="FMWL01000003">
    <property type="protein sequence ID" value="SCZ77932.1"/>
    <property type="molecule type" value="Genomic_DNA"/>
</dbReference>
<dbReference type="PANTHER" id="PTHR33451">
    <property type="entry name" value="MALATE-2H(+)/NA(+)-LACTATE ANTIPORTER"/>
    <property type="match status" value="1"/>
</dbReference>
<keyword evidence="7 9" id="KW-0472">Membrane</keyword>
<feature type="transmembrane region" description="Helical" evidence="9">
    <location>
        <begin position="434"/>
        <end position="454"/>
    </location>
</feature>
<keyword evidence="2" id="KW-0813">Transport</keyword>
<feature type="transmembrane region" description="Helical" evidence="9">
    <location>
        <begin position="311"/>
        <end position="328"/>
    </location>
</feature>